<dbReference type="AlphaFoldDB" id="A0A226E3K6"/>
<evidence type="ECO:0000313" key="1">
    <source>
        <dbReference type="EMBL" id="OXA51491.1"/>
    </source>
</evidence>
<gene>
    <name evidence="1" type="ORF">Fcan01_13367</name>
</gene>
<name>A0A226E3K6_FOLCA</name>
<organism evidence="1 2">
    <name type="scientific">Folsomia candida</name>
    <name type="common">Springtail</name>
    <dbReference type="NCBI Taxonomy" id="158441"/>
    <lineage>
        <taxon>Eukaryota</taxon>
        <taxon>Metazoa</taxon>
        <taxon>Ecdysozoa</taxon>
        <taxon>Arthropoda</taxon>
        <taxon>Hexapoda</taxon>
        <taxon>Collembola</taxon>
        <taxon>Entomobryomorpha</taxon>
        <taxon>Isotomoidea</taxon>
        <taxon>Isotomidae</taxon>
        <taxon>Proisotominae</taxon>
        <taxon>Folsomia</taxon>
    </lineage>
</organism>
<keyword evidence="2" id="KW-1185">Reference proteome</keyword>
<dbReference type="EMBL" id="LNIX01000007">
    <property type="protein sequence ID" value="OXA51491.1"/>
    <property type="molecule type" value="Genomic_DNA"/>
</dbReference>
<sequence>MNSLISKLRSLSRRRKLSPEEKSLLARIMSNPLLVSHILRFLDNATLKTARLVCKTWAKEGAIQMSGVRIRLQPPYDMRLSQEFSTFLAEYRIPHTLFLSFTSAAWAFNQRYEDPLGLHLQLNHYYAPRTVGENEKQLVHNYLRSTFAWVAELRLEIHLNNQQDATFLMKLLSRLTCMKKLSLDFVNFGADGLKAVTCENLLPPSVQSMGLRCHHGSSSYYSKLTFSGCMQFMKACCRSNLACLDLIGWQQDHSIEEKGKIHWLEALTVLCRNDKLAFQRLTGLRQTIHFKTEVLHLLSLQRRLTHLYAFCHQWPFHGGVSRMKNVAPLITRNSATLHVLDLYWFVDKAIGEFHSSVTLPFLPLLSRLIFTCGAQLKWDGWTMEMFDVLDIRNTLLGGPERVALLLPSLTTICMFLFREDGLTIWKYLFPQTNRKGFPLTFRQIHFLGVSLVAECDSSEIRWFYTLFPSLKLFRHVKREGNNAFAGCEHRLEHGHSYSTSKLGCALSRKDHLDYAWRMGYQLRWTKNDPCLWY</sequence>
<dbReference type="Proteomes" id="UP000198287">
    <property type="component" value="Unassembled WGS sequence"/>
</dbReference>
<evidence type="ECO:0000313" key="2">
    <source>
        <dbReference type="Proteomes" id="UP000198287"/>
    </source>
</evidence>
<proteinExistence type="predicted"/>
<reference evidence="1 2" key="1">
    <citation type="submission" date="2015-12" db="EMBL/GenBank/DDBJ databases">
        <title>The genome of Folsomia candida.</title>
        <authorList>
            <person name="Faddeeva A."/>
            <person name="Derks M.F."/>
            <person name="Anvar Y."/>
            <person name="Smit S."/>
            <person name="Van Straalen N."/>
            <person name="Roelofs D."/>
        </authorList>
    </citation>
    <scope>NUCLEOTIDE SEQUENCE [LARGE SCALE GENOMIC DNA]</scope>
    <source>
        <strain evidence="1 2">VU population</strain>
        <tissue evidence="1">Whole body</tissue>
    </source>
</reference>
<comment type="caution">
    <text evidence="1">The sequence shown here is derived from an EMBL/GenBank/DDBJ whole genome shotgun (WGS) entry which is preliminary data.</text>
</comment>
<evidence type="ECO:0008006" key="3">
    <source>
        <dbReference type="Google" id="ProtNLM"/>
    </source>
</evidence>
<protein>
    <recommendedName>
        <fullName evidence="3">F-box domain-containing protein</fullName>
    </recommendedName>
</protein>
<accession>A0A226E3K6</accession>